<evidence type="ECO:0000256" key="2">
    <source>
        <dbReference type="ARBA" id="ARBA00004174"/>
    </source>
</evidence>
<keyword evidence="13" id="KW-0472">Membrane</keyword>
<evidence type="ECO:0000256" key="1">
    <source>
        <dbReference type="ARBA" id="ARBA00001971"/>
    </source>
</evidence>
<dbReference type="Gene3D" id="1.10.630.10">
    <property type="entry name" value="Cytochrome P450"/>
    <property type="match status" value="1"/>
</dbReference>
<organism evidence="16 17">
    <name type="scientific">Chilo suppressalis</name>
    <name type="common">Asiatic rice borer moth</name>
    <dbReference type="NCBI Taxonomy" id="168631"/>
    <lineage>
        <taxon>Eukaryota</taxon>
        <taxon>Metazoa</taxon>
        <taxon>Ecdysozoa</taxon>
        <taxon>Arthropoda</taxon>
        <taxon>Hexapoda</taxon>
        <taxon>Insecta</taxon>
        <taxon>Pterygota</taxon>
        <taxon>Neoptera</taxon>
        <taxon>Endopterygota</taxon>
        <taxon>Lepidoptera</taxon>
        <taxon>Glossata</taxon>
        <taxon>Ditrysia</taxon>
        <taxon>Pyraloidea</taxon>
        <taxon>Crambidae</taxon>
        <taxon>Crambinae</taxon>
        <taxon>Chilo</taxon>
    </lineage>
</organism>
<evidence type="ECO:0000256" key="10">
    <source>
        <dbReference type="ARBA" id="ARBA00023002"/>
    </source>
</evidence>
<dbReference type="PROSITE" id="PS00086">
    <property type="entry name" value="CYTOCHROME_P450"/>
    <property type="match status" value="1"/>
</dbReference>
<evidence type="ECO:0000256" key="6">
    <source>
        <dbReference type="ARBA" id="ARBA00022617"/>
    </source>
</evidence>
<keyword evidence="6 15" id="KW-0349">Heme</keyword>
<dbReference type="Pfam" id="PF00067">
    <property type="entry name" value="p450"/>
    <property type="match status" value="1"/>
</dbReference>
<evidence type="ECO:0000256" key="8">
    <source>
        <dbReference type="ARBA" id="ARBA00022824"/>
    </source>
</evidence>
<comment type="cofactor">
    <cofactor evidence="1">
        <name>heme</name>
        <dbReference type="ChEBI" id="CHEBI:30413"/>
    </cofactor>
</comment>
<evidence type="ECO:0000256" key="15">
    <source>
        <dbReference type="RuleBase" id="RU000461"/>
    </source>
</evidence>
<accession>A0ABN8AWN1</accession>
<dbReference type="PANTHER" id="PTHR24292:SF54">
    <property type="entry name" value="CYP9F3-RELATED"/>
    <property type="match status" value="1"/>
</dbReference>
<evidence type="ECO:0000256" key="4">
    <source>
        <dbReference type="ARBA" id="ARBA00010617"/>
    </source>
</evidence>
<evidence type="ECO:0000256" key="11">
    <source>
        <dbReference type="ARBA" id="ARBA00023004"/>
    </source>
</evidence>
<dbReference type="InterPro" id="IPR002401">
    <property type="entry name" value="Cyt_P450_E_grp-I"/>
</dbReference>
<dbReference type="InterPro" id="IPR001128">
    <property type="entry name" value="Cyt_P450"/>
</dbReference>
<evidence type="ECO:0000256" key="13">
    <source>
        <dbReference type="ARBA" id="ARBA00023136"/>
    </source>
</evidence>
<keyword evidence="7 15" id="KW-0479">Metal-binding</keyword>
<keyword evidence="9" id="KW-0492">Microsome</keyword>
<evidence type="ECO:0000313" key="17">
    <source>
        <dbReference type="Proteomes" id="UP001153292"/>
    </source>
</evidence>
<evidence type="ECO:0000256" key="12">
    <source>
        <dbReference type="ARBA" id="ARBA00023033"/>
    </source>
</evidence>
<dbReference type="InterPro" id="IPR050476">
    <property type="entry name" value="Insect_CytP450_Detox"/>
</dbReference>
<keyword evidence="8" id="KW-0256">Endoplasmic reticulum</keyword>
<sequence>MLTEILIFALTSILAYYWYVYKKIHNHFKERDVKFLPGIPVFGNAYKSTCLKRHLMYDLEEVYTAFPDERYMGYVEGTKPVILVRDPELIKKITVKDFDHFLNHTDFFTQEMEPLFSLTLIMMKDDKWKDMRTSLSPAFTGNKMKLMMPFIHEITNNIVDALKAQNGKDVNLDDIMRRFTTDVIASTAFGLQVNSLNERDNEFFKCGQNLFNFNTFQKIYLFLCVQFPIFTKLTKLRLRPTKTTKFFTDIVTSTMEYREKNNVVRPDMIHLLMQLNKGTLESSNSNPEKDVVGFATVQEEMKPRGKTREWTMPEIVGQALTFFIAGFETTASTATMCLHELALNPEVQEKLYEEIKNFSETIGKLSYENINELKYLDCVLNETFRKWSAIVMMDRVCTKEYELPPPHEGGKPYKLRPGDLVYNIVNAIHMDPMYYPNPDVFDPDRFSEENKPNIRPFTFMPFGMGPRACIGSRLALLELKMLFFTLILHFKVMKCPRTKDPIVLAADDFNIKCLGHTWLKFEPRS</sequence>
<evidence type="ECO:0000256" key="9">
    <source>
        <dbReference type="ARBA" id="ARBA00022848"/>
    </source>
</evidence>
<keyword evidence="12 15" id="KW-0503">Monooxygenase</keyword>
<evidence type="ECO:0000256" key="5">
    <source>
        <dbReference type="ARBA" id="ARBA00012109"/>
    </source>
</evidence>
<reference evidence="16" key="1">
    <citation type="submission" date="2021-12" db="EMBL/GenBank/DDBJ databases">
        <authorList>
            <person name="King R."/>
        </authorList>
    </citation>
    <scope>NUCLEOTIDE SEQUENCE</scope>
</reference>
<comment type="catalytic activity">
    <reaction evidence="14">
        <text>an organic molecule + reduced [NADPH--hemoprotein reductase] + O2 = an alcohol + oxidized [NADPH--hemoprotein reductase] + H2O + H(+)</text>
        <dbReference type="Rhea" id="RHEA:17149"/>
        <dbReference type="Rhea" id="RHEA-COMP:11964"/>
        <dbReference type="Rhea" id="RHEA-COMP:11965"/>
        <dbReference type="ChEBI" id="CHEBI:15377"/>
        <dbReference type="ChEBI" id="CHEBI:15378"/>
        <dbReference type="ChEBI" id="CHEBI:15379"/>
        <dbReference type="ChEBI" id="CHEBI:30879"/>
        <dbReference type="ChEBI" id="CHEBI:57618"/>
        <dbReference type="ChEBI" id="CHEBI:58210"/>
        <dbReference type="ChEBI" id="CHEBI:142491"/>
        <dbReference type="EC" id="1.14.14.1"/>
    </reaction>
</comment>
<dbReference type="CDD" id="cd11056">
    <property type="entry name" value="CYP6-like"/>
    <property type="match status" value="1"/>
</dbReference>
<keyword evidence="17" id="KW-1185">Reference proteome</keyword>
<dbReference type="PRINTS" id="PR00463">
    <property type="entry name" value="EP450I"/>
</dbReference>
<dbReference type="InterPro" id="IPR036396">
    <property type="entry name" value="Cyt_P450_sf"/>
</dbReference>
<dbReference type="EC" id="1.14.14.1" evidence="5"/>
<proteinExistence type="inferred from homology"/>
<name>A0ABN8AWN1_CHISP</name>
<dbReference type="SUPFAM" id="SSF48264">
    <property type="entry name" value="Cytochrome P450"/>
    <property type="match status" value="1"/>
</dbReference>
<dbReference type="Proteomes" id="UP001153292">
    <property type="component" value="Chromosome 10"/>
</dbReference>
<dbReference type="InterPro" id="IPR017972">
    <property type="entry name" value="Cyt_P450_CS"/>
</dbReference>
<evidence type="ECO:0000256" key="3">
    <source>
        <dbReference type="ARBA" id="ARBA00004406"/>
    </source>
</evidence>
<dbReference type="PANTHER" id="PTHR24292">
    <property type="entry name" value="CYTOCHROME P450"/>
    <property type="match status" value="1"/>
</dbReference>
<gene>
    <name evidence="16" type="ORF">CHILSU_LOCUS817</name>
</gene>
<keyword evidence="10 15" id="KW-0560">Oxidoreductase</keyword>
<comment type="subcellular location">
    <subcellularLocation>
        <location evidence="3">Endoplasmic reticulum membrane</location>
        <topology evidence="3">Peripheral membrane protein</topology>
    </subcellularLocation>
    <subcellularLocation>
        <location evidence="2">Microsome membrane</location>
        <topology evidence="2">Peripheral membrane protein</topology>
    </subcellularLocation>
</comment>
<comment type="similarity">
    <text evidence="4 15">Belongs to the cytochrome P450 family.</text>
</comment>
<evidence type="ECO:0000313" key="16">
    <source>
        <dbReference type="EMBL" id="CAH0397734.1"/>
    </source>
</evidence>
<protein>
    <recommendedName>
        <fullName evidence="5">unspecific monooxygenase</fullName>
        <ecNumber evidence="5">1.14.14.1</ecNumber>
    </recommendedName>
</protein>
<evidence type="ECO:0000256" key="14">
    <source>
        <dbReference type="ARBA" id="ARBA00047827"/>
    </source>
</evidence>
<evidence type="ECO:0000256" key="7">
    <source>
        <dbReference type="ARBA" id="ARBA00022723"/>
    </source>
</evidence>
<dbReference type="PRINTS" id="PR00385">
    <property type="entry name" value="P450"/>
</dbReference>
<keyword evidence="11 15" id="KW-0408">Iron</keyword>
<dbReference type="EMBL" id="OU963903">
    <property type="protein sequence ID" value="CAH0397734.1"/>
    <property type="molecule type" value="Genomic_DNA"/>
</dbReference>